<dbReference type="InterPro" id="IPR015422">
    <property type="entry name" value="PyrdxlP-dep_Trfase_small"/>
</dbReference>
<dbReference type="GO" id="GO:0030170">
    <property type="term" value="F:pyridoxal phosphate binding"/>
    <property type="evidence" value="ECO:0007669"/>
    <property type="project" value="TreeGrafter"/>
</dbReference>
<dbReference type="Gene3D" id="3.40.640.10">
    <property type="entry name" value="Type I PLP-dependent aspartate aminotransferase-like (Major domain)"/>
    <property type="match status" value="1"/>
</dbReference>
<dbReference type="PANTHER" id="PTHR30244:SF34">
    <property type="entry name" value="DTDP-4-AMINO-4,6-DIDEOXYGALACTOSE TRANSAMINASE"/>
    <property type="match status" value="1"/>
</dbReference>
<protein>
    <submittedName>
        <fullName evidence="1">DegT/DnrJ/EryC1/StrS aminotransferase family protein</fullName>
    </submittedName>
</protein>
<name>A0A1H3JQU0_9FIRM</name>
<dbReference type="OrthoDB" id="9810913at2"/>
<dbReference type="Pfam" id="PF01041">
    <property type="entry name" value="DegT_DnrJ_EryC1"/>
    <property type="match status" value="2"/>
</dbReference>
<keyword evidence="1" id="KW-0808">Transferase</keyword>
<evidence type="ECO:0000313" key="1">
    <source>
        <dbReference type="EMBL" id="SDY42340.1"/>
    </source>
</evidence>
<keyword evidence="1" id="KW-0032">Aminotransferase</keyword>
<accession>A0A1H3JQU0</accession>
<keyword evidence="2" id="KW-1185">Reference proteome</keyword>
<dbReference type="InterPro" id="IPR015424">
    <property type="entry name" value="PyrdxlP-dep_Trfase"/>
</dbReference>
<proteinExistence type="predicted"/>
<dbReference type="PANTHER" id="PTHR30244">
    <property type="entry name" value="TRANSAMINASE"/>
    <property type="match status" value="1"/>
</dbReference>
<reference evidence="1 2" key="1">
    <citation type="submission" date="2016-10" db="EMBL/GenBank/DDBJ databases">
        <authorList>
            <person name="de Groot N.N."/>
        </authorList>
    </citation>
    <scope>NUCLEOTIDE SEQUENCE [LARGE SCALE GENOMIC DNA]</scope>
    <source>
        <strain evidence="1 2">DSM 14045</strain>
    </source>
</reference>
<dbReference type="STRING" id="1122142.SAMN02910414_01538"/>
<evidence type="ECO:0000313" key="2">
    <source>
        <dbReference type="Proteomes" id="UP000183918"/>
    </source>
</evidence>
<dbReference type="InterPro" id="IPR000653">
    <property type="entry name" value="DegT/StrS_aminotransferase"/>
</dbReference>
<gene>
    <name evidence="1" type="ORF">SAMN02910414_01538</name>
</gene>
<organism evidence="1 2">
    <name type="scientific">Lachnobacterium bovis DSM 14045</name>
    <dbReference type="NCBI Taxonomy" id="1122142"/>
    <lineage>
        <taxon>Bacteria</taxon>
        <taxon>Bacillati</taxon>
        <taxon>Bacillota</taxon>
        <taxon>Clostridia</taxon>
        <taxon>Lachnospirales</taxon>
        <taxon>Lachnospiraceae</taxon>
        <taxon>Lachnobacterium</taxon>
    </lineage>
</organism>
<dbReference type="Proteomes" id="UP000183918">
    <property type="component" value="Unassembled WGS sequence"/>
</dbReference>
<dbReference type="AlphaFoldDB" id="A0A1H3JQU0"/>
<dbReference type="GO" id="GO:0000271">
    <property type="term" value="P:polysaccharide biosynthetic process"/>
    <property type="evidence" value="ECO:0007669"/>
    <property type="project" value="TreeGrafter"/>
</dbReference>
<dbReference type="GO" id="GO:0008483">
    <property type="term" value="F:transaminase activity"/>
    <property type="evidence" value="ECO:0007669"/>
    <property type="project" value="UniProtKB-KW"/>
</dbReference>
<dbReference type="RefSeq" id="WP_074717714.1">
    <property type="nucleotide sequence ID" value="NZ_FNPG01000017.1"/>
</dbReference>
<dbReference type="EMBL" id="FNPG01000017">
    <property type="protein sequence ID" value="SDY42340.1"/>
    <property type="molecule type" value="Genomic_DNA"/>
</dbReference>
<dbReference type="InterPro" id="IPR015421">
    <property type="entry name" value="PyrdxlP-dep_Trfase_major"/>
</dbReference>
<dbReference type="Gene3D" id="3.90.1150.10">
    <property type="entry name" value="Aspartate Aminotransferase, domain 1"/>
    <property type="match status" value="1"/>
</dbReference>
<sequence length="259" mass="30562">MKKTNITTKDIIFFQDLLHKSIIDRYVEKGAIPVLIDSERETLNMDPISLEYAFKKYETAKTVIVANLYGTQGYIKRLKKICNDNKAVLVEIAKEDIENSSDSKSKFNNIEDYMQKKEKIYNRYKDAFKELPLEVNPHSEEMKARFWNSFIRIDSETVYGLSQDFKQVTPEMIRKELEKNNFIAKPIIVPLHLTEKYRDCEFVALFKFAEHFYEVDRSVSTDAYTCCLSLPSDVELKEEKQNEIIDIIRRMFVKQTIKF</sequence>
<dbReference type="SUPFAM" id="SSF53383">
    <property type="entry name" value="PLP-dependent transferases"/>
    <property type="match status" value="1"/>
</dbReference>